<feature type="repeat" description="ANK" evidence="3">
    <location>
        <begin position="979"/>
        <end position="1011"/>
    </location>
</feature>
<dbReference type="Pfam" id="PF14420">
    <property type="entry name" value="Clr5"/>
    <property type="match status" value="1"/>
</dbReference>
<evidence type="ECO:0000259" key="5">
    <source>
        <dbReference type="Pfam" id="PF14420"/>
    </source>
</evidence>
<name>A0A1L7WY87_9HELO</name>
<dbReference type="STRING" id="576137.A0A1L7WY87"/>
<feature type="repeat" description="ANK" evidence="3">
    <location>
        <begin position="464"/>
        <end position="493"/>
    </location>
</feature>
<dbReference type="PRINTS" id="PR01415">
    <property type="entry name" value="ANKYRIN"/>
</dbReference>
<feature type="repeat" description="ANK" evidence="3">
    <location>
        <begin position="909"/>
        <end position="941"/>
    </location>
</feature>
<feature type="repeat" description="ANK" evidence="3">
    <location>
        <begin position="944"/>
        <end position="976"/>
    </location>
</feature>
<protein>
    <recommendedName>
        <fullName evidence="5">Clr5 domain-containing protein</fullName>
    </recommendedName>
</protein>
<evidence type="ECO:0000256" key="2">
    <source>
        <dbReference type="ARBA" id="ARBA00023043"/>
    </source>
</evidence>
<evidence type="ECO:0000256" key="4">
    <source>
        <dbReference type="SAM" id="MobiDB-lite"/>
    </source>
</evidence>
<dbReference type="Pfam" id="PF12796">
    <property type="entry name" value="Ank_2"/>
    <property type="match status" value="4"/>
</dbReference>
<dbReference type="PANTHER" id="PTHR24198">
    <property type="entry name" value="ANKYRIN REPEAT AND PROTEIN KINASE DOMAIN-CONTAINING PROTEIN"/>
    <property type="match status" value="1"/>
</dbReference>
<keyword evidence="2 3" id="KW-0040">ANK repeat</keyword>
<gene>
    <name evidence="6" type="ORF">PAC_07631</name>
</gene>
<keyword evidence="1" id="KW-0677">Repeat</keyword>
<dbReference type="PROSITE" id="PS50297">
    <property type="entry name" value="ANK_REP_REGION"/>
    <property type="match status" value="8"/>
</dbReference>
<evidence type="ECO:0000313" key="7">
    <source>
        <dbReference type="Proteomes" id="UP000184330"/>
    </source>
</evidence>
<dbReference type="Pfam" id="PF00023">
    <property type="entry name" value="Ank"/>
    <property type="match status" value="1"/>
</dbReference>
<dbReference type="InterPro" id="IPR002110">
    <property type="entry name" value="Ankyrin_rpt"/>
</dbReference>
<dbReference type="PANTHER" id="PTHR24198:SF165">
    <property type="entry name" value="ANKYRIN REPEAT-CONTAINING PROTEIN-RELATED"/>
    <property type="match status" value="1"/>
</dbReference>
<dbReference type="Gene3D" id="1.25.40.20">
    <property type="entry name" value="Ankyrin repeat-containing domain"/>
    <property type="match status" value="3"/>
</dbReference>
<dbReference type="AlphaFoldDB" id="A0A1L7WY87"/>
<evidence type="ECO:0000313" key="6">
    <source>
        <dbReference type="EMBL" id="CZR57742.1"/>
    </source>
</evidence>
<dbReference type="SMART" id="SM00248">
    <property type="entry name" value="ANK"/>
    <property type="match status" value="16"/>
</dbReference>
<evidence type="ECO:0000256" key="1">
    <source>
        <dbReference type="ARBA" id="ARBA00022737"/>
    </source>
</evidence>
<reference evidence="6 7" key="1">
    <citation type="submission" date="2016-03" db="EMBL/GenBank/DDBJ databases">
        <authorList>
            <person name="Ploux O."/>
        </authorList>
    </citation>
    <scope>NUCLEOTIDE SEQUENCE [LARGE SCALE GENOMIC DNA]</scope>
    <source>
        <strain evidence="6 7">UAMH 11012</strain>
    </source>
</reference>
<proteinExistence type="predicted"/>
<dbReference type="Proteomes" id="UP000184330">
    <property type="component" value="Unassembled WGS sequence"/>
</dbReference>
<feature type="repeat" description="ANK" evidence="3">
    <location>
        <begin position="548"/>
        <end position="580"/>
    </location>
</feature>
<keyword evidence="7" id="KW-1185">Reference proteome</keyword>
<dbReference type="SUPFAM" id="SSF48403">
    <property type="entry name" value="Ankyrin repeat"/>
    <property type="match status" value="2"/>
</dbReference>
<feature type="repeat" description="ANK" evidence="3">
    <location>
        <begin position="422"/>
        <end position="454"/>
    </location>
</feature>
<feature type="compositionally biased region" description="Acidic residues" evidence="4">
    <location>
        <begin position="1052"/>
        <end position="1088"/>
    </location>
</feature>
<organism evidence="6 7">
    <name type="scientific">Phialocephala subalpina</name>
    <dbReference type="NCBI Taxonomy" id="576137"/>
    <lineage>
        <taxon>Eukaryota</taxon>
        <taxon>Fungi</taxon>
        <taxon>Dikarya</taxon>
        <taxon>Ascomycota</taxon>
        <taxon>Pezizomycotina</taxon>
        <taxon>Leotiomycetes</taxon>
        <taxon>Helotiales</taxon>
        <taxon>Mollisiaceae</taxon>
        <taxon>Phialocephala</taxon>
        <taxon>Phialocephala fortinii species complex</taxon>
    </lineage>
</organism>
<feature type="repeat" description="ANK" evidence="3">
    <location>
        <begin position="513"/>
        <end position="545"/>
    </location>
</feature>
<feature type="repeat" description="ANK" evidence="3">
    <location>
        <begin position="795"/>
        <end position="824"/>
    </location>
</feature>
<dbReference type="InterPro" id="IPR025676">
    <property type="entry name" value="Clr5_dom"/>
</dbReference>
<evidence type="ECO:0000256" key="3">
    <source>
        <dbReference type="PROSITE-ProRule" id="PRU00023"/>
    </source>
</evidence>
<accession>A0A1L7WY87</accession>
<dbReference type="OrthoDB" id="194358at2759"/>
<dbReference type="EMBL" id="FJOG01000010">
    <property type="protein sequence ID" value="CZR57742.1"/>
    <property type="molecule type" value="Genomic_DNA"/>
</dbReference>
<dbReference type="InterPro" id="IPR036770">
    <property type="entry name" value="Ankyrin_rpt-contain_sf"/>
</dbReference>
<dbReference type="PROSITE" id="PS50088">
    <property type="entry name" value="ANK_REPEAT"/>
    <property type="match status" value="8"/>
</dbReference>
<sequence>MEMKRLHNFNASKNQYVTQFKKWRWRKNISTAEWGLIDKALLRRREEGQESEVYFNNIRIPDARVRKEISRHVPLSSKFMSIASPLDSQDIHIRTPPPTLSEGVPAAIEHFHTTTSTVVQMKRKQSIQHEMEPSGSKMLCTSDGPILQGNFFDLAPSPSILPSNPLSSVDIEQSDWNLDVDVNNPWFESSAECLTKQRSMGHFYKSFAHILVPCKPGAEGQDQLDANKDIQERLPEILANMPDRHPGELKSIVQTLLGPPQLSAALHLLEVVVYLFSNSYFSYFGPNTILQWIVDIVPFPNLSTILRTRLPTLQAFQNALLIHGIQAGNILFVKNLLKLGTGLQDWIRFSSDPLQEAVLAGNFEMVKLISRICPESIWNNRCTLQLLSVQRGFSAQMAQIFVRAGVNVHGPVYSMFKGRPSAGHSPLITAIERGDIDLARYLISVGADVNLGHERSDAEYPVVTPLRIAVATGRVDLVRLLLENHADVHAVCECGDYEYSIGSSSTPEPRKSFTATALRAAAFNGNIDMVVSLLKAGSDINERAHGNNGQTALYAATNAGKVSVVDLLVRSGANIDAPGCNSTTFSRPALLIALERNDYTLVELLLNSGANPNAPAFGYHGTTLLEAARNENQNERIVSILLAKGAESRIRFNDLARTRFMRLQILQAIGRGDSERVHRLVDLGAEVDMKPMVYSDLDQIGVFSWDQRTPMKEVTMLHLATATKGVDSSLFIYLLQHAKSNELNYNGCLQPILHQAVGQRRVDFVEALLDAGVHINAVSPFSQIVQWNCIQLVPTALHIASAQGELDIVSLLLDRGANIDLRLPGADTPLQTSLNLEEPIGKRNLDVFELLLSRGADINAPPASPRGFTALQFAIRASERSEFLPRILSLVQRLLSLGARVNDSPARHSGQTALQAASESGNLDLVLLLLDQDAEINAPAAKEYGGTALQYATIRGHIKIVQLLLNRGAEVDAPGSKIGGRTALESAAVHGRLDMAQILINAGADHNFPMKKRYVSALQLARDYASSGVMSLLQKYRDNAIDQWNKTRVQEAEPDESVQEDSDQNESDYEDDFESASGIDTDEMNNEN</sequence>
<feature type="domain" description="Clr5" evidence="5">
    <location>
        <begin position="3"/>
        <end position="27"/>
    </location>
</feature>
<feature type="region of interest" description="Disordered" evidence="4">
    <location>
        <begin position="1047"/>
        <end position="1088"/>
    </location>
</feature>